<dbReference type="Proteomes" id="UP000024837">
    <property type="component" value="Unassembled WGS sequence"/>
</dbReference>
<dbReference type="OrthoDB" id="409543at2759"/>
<evidence type="ECO:0000256" key="2">
    <source>
        <dbReference type="SAM" id="Phobius"/>
    </source>
</evidence>
<dbReference type="HOGENOM" id="CLU_022381_0_1_1"/>
<proteinExistence type="inferred from homology"/>
<dbReference type="EMBL" id="KI966433">
    <property type="protein sequence ID" value="EWC44924.1"/>
    <property type="molecule type" value="Genomic_DNA"/>
</dbReference>
<name>W7HP41_9PEZI</name>
<keyword evidence="2" id="KW-1133">Transmembrane helix</keyword>
<accession>W7HP41</accession>
<feature type="transmembrane region" description="Helical" evidence="2">
    <location>
        <begin position="52"/>
        <end position="69"/>
    </location>
</feature>
<dbReference type="Gene3D" id="3.90.550.20">
    <property type="match status" value="1"/>
</dbReference>
<sequence length="400" mass="46003">MSGEFRRDMFRGLNNPIYRGSGYEDKDDTVKQSWSSGLSQFLNMLRIPRRQTIITVLNTLLLFIFLYHLPNISTPSFISIGSRGSSAAPRQMFISDPAELTLSPQQRQARLLEKARDVAIASPNFPAKIWQTWKTISLPNDDDYKLTSSWQRLNPSHDYRLLTDSTAEQYVIENFNATDPYIVHLYRSLTQRILAADMLRYLVMYRSGGLYTDLDTECKLPIDRWLDDSLVHLPGVQPSDINVVIGMELDVLNRTKWSDDWVKDCGFSQRIQFLQWTVWARPGHEILRRMITSLQDTVRTDASLTSTGNVQSVRYTGNQILDRTGPWRWTRVIQRYVDEIEGRTVSIEEFGAIRGARRFGDVLFLSGSRWSPGLEHSGSDDAESFLAHHFHGSWKGDDKN</sequence>
<dbReference type="InterPro" id="IPR039367">
    <property type="entry name" value="Och1-like"/>
</dbReference>
<dbReference type="PANTHER" id="PTHR31834">
    <property type="entry name" value="INITIATION-SPECIFIC ALPHA-1,6-MANNOSYLTRANSFERASE"/>
    <property type="match status" value="1"/>
</dbReference>
<evidence type="ECO:0000313" key="3">
    <source>
        <dbReference type="EMBL" id="EWC44924.1"/>
    </source>
</evidence>
<evidence type="ECO:0000256" key="1">
    <source>
        <dbReference type="ARBA" id="ARBA00009003"/>
    </source>
</evidence>
<keyword evidence="2" id="KW-0812">Transmembrane</keyword>
<dbReference type="GO" id="GO:0000136">
    <property type="term" value="C:mannan polymerase complex"/>
    <property type="evidence" value="ECO:0007669"/>
    <property type="project" value="TreeGrafter"/>
</dbReference>
<organism evidence="3 4">
    <name type="scientific">Drechslerella stenobrocha 248</name>
    <dbReference type="NCBI Taxonomy" id="1043628"/>
    <lineage>
        <taxon>Eukaryota</taxon>
        <taxon>Fungi</taxon>
        <taxon>Dikarya</taxon>
        <taxon>Ascomycota</taxon>
        <taxon>Pezizomycotina</taxon>
        <taxon>Orbiliomycetes</taxon>
        <taxon>Orbiliales</taxon>
        <taxon>Orbiliaceae</taxon>
        <taxon>Drechslerella</taxon>
    </lineage>
</organism>
<dbReference type="GO" id="GO:0006487">
    <property type="term" value="P:protein N-linked glycosylation"/>
    <property type="evidence" value="ECO:0007669"/>
    <property type="project" value="TreeGrafter"/>
</dbReference>
<protein>
    <recommendedName>
        <fullName evidence="5">Initiation-specific alpha-1,6-mannosyltransferase</fullName>
    </recommendedName>
</protein>
<keyword evidence="4" id="KW-1185">Reference proteome</keyword>
<dbReference type="InterPro" id="IPR029044">
    <property type="entry name" value="Nucleotide-diphossugar_trans"/>
</dbReference>
<dbReference type="AlphaFoldDB" id="W7HP41"/>
<dbReference type="InterPro" id="IPR007577">
    <property type="entry name" value="GlycoTrfase_DXD_sugar-bd_CS"/>
</dbReference>
<reference evidence="3 4" key="1">
    <citation type="submission" date="2013-05" db="EMBL/GenBank/DDBJ databases">
        <title>Drechslerella stenobrocha genome reveals carnivorous origination and mechanical trapping mechanism of predatory fungi.</title>
        <authorList>
            <person name="Liu X."/>
            <person name="Zhang W."/>
            <person name="Liu K."/>
        </authorList>
    </citation>
    <scope>NUCLEOTIDE SEQUENCE [LARGE SCALE GENOMIC DNA]</scope>
    <source>
        <strain evidence="3 4">248</strain>
    </source>
</reference>
<dbReference type="GO" id="GO:0000009">
    <property type="term" value="F:alpha-1,6-mannosyltransferase activity"/>
    <property type="evidence" value="ECO:0007669"/>
    <property type="project" value="InterPro"/>
</dbReference>
<dbReference type="PANTHER" id="PTHR31834:SF1">
    <property type="entry name" value="INITIATION-SPECIFIC ALPHA-1,6-MANNOSYLTRANSFERASE"/>
    <property type="match status" value="1"/>
</dbReference>
<keyword evidence="2" id="KW-0472">Membrane</keyword>
<evidence type="ECO:0000313" key="4">
    <source>
        <dbReference type="Proteomes" id="UP000024837"/>
    </source>
</evidence>
<dbReference type="SUPFAM" id="SSF53448">
    <property type="entry name" value="Nucleotide-diphospho-sugar transferases"/>
    <property type="match status" value="1"/>
</dbReference>
<comment type="similarity">
    <text evidence="1">Belongs to the glycosyltransferase 32 family.</text>
</comment>
<evidence type="ECO:0008006" key="5">
    <source>
        <dbReference type="Google" id="ProtNLM"/>
    </source>
</evidence>
<gene>
    <name evidence="3" type="ORF">DRE_00983</name>
</gene>
<dbReference type="Pfam" id="PF04488">
    <property type="entry name" value="Gly_transf_sug"/>
    <property type="match status" value="1"/>
</dbReference>